<name>A0A1B0BML1_9MUSC</name>
<proteinExistence type="predicted"/>
<dbReference type="EnsemblMetazoa" id="GPPI034868-RA">
    <property type="protein sequence ID" value="GPPI034868-PA"/>
    <property type="gene ID" value="GPPI034868"/>
</dbReference>
<accession>A0A1B0BML1</accession>
<dbReference type="AlphaFoldDB" id="A0A1B0BML1"/>
<dbReference type="VEuPathDB" id="VectorBase:GPPI034868"/>
<protein>
    <submittedName>
        <fullName evidence="1">Uncharacterized protein</fullName>
    </submittedName>
</protein>
<sequence length="122" mass="13543">MSRFMNALYKLCAAYLFVAVGVIDVVARADVKLLQAEVDVDVDVEVEIEVEVKVELLPGIINNPLTKLFGLRSFLRLLRGFIIRGRHASPLLTFSAFLISEQSIFAKISLDLQFVKAAGAEF</sequence>
<keyword evidence="2" id="KW-1185">Reference proteome</keyword>
<evidence type="ECO:0000313" key="2">
    <source>
        <dbReference type="Proteomes" id="UP000092460"/>
    </source>
</evidence>
<dbReference type="Proteomes" id="UP000092460">
    <property type="component" value="Unassembled WGS sequence"/>
</dbReference>
<dbReference type="EMBL" id="JXJN01017001">
    <property type="status" value="NOT_ANNOTATED_CDS"/>
    <property type="molecule type" value="Genomic_DNA"/>
</dbReference>
<evidence type="ECO:0000313" key="1">
    <source>
        <dbReference type="EnsemblMetazoa" id="GPPI034868-PA"/>
    </source>
</evidence>
<reference evidence="1" key="2">
    <citation type="submission" date="2020-05" db="UniProtKB">
        <authorList>
            <consortium name="EnsemblMetazoa"/>
        </authorList>
    </citation>
    <scope>IDENTIFICATION</scope>
    <source>
        <strain evidence="1">IAEA</strain>
    </source>
</reference>
<reference evidence="2" key="1">
    <citation type="submission" date="2015-01" db="EMBL/GenBank/DDBJ databases">
        <authorList>
            <person name="Aksoy S."/>
            <person name="Warren W."/>
            <person name="Wilson R.K."/>
        </authorList>
    </citation>
    <scope>NUCLEOTIDE SEQUENCE [LARGE SCALE GENOMIC DNA]</scope>
    <source>
        <strain evidence="2">IAEA</strain>
    </source>
</reference>
<dbReference type="EMBL" id="JXJN01017000">
    <property type="status" value="NOT_ANNOTATED_CDS"/>
    <property type="molecule type" value="Genomic_DNA"/>
</dbReference>
<organism evidence="1 2">
    <name type="scientific">Glossina palpalis gambiensis</name>
    <dbReference type="NCBI Taxonomy" id="67801"/>
    <lineage>
        <taxon>Eukaryota</taxon>
        <taxon>Metazoa</taxon>
        <taxon>Ecdysozoa</taxon>
        <taxon>Arthropoda</taxon>
        <taxon>Hexapoda</taxon>
        <taxon>Insecta</taxon>
        <taxon>Pterygota</taxon>
        <taxon>Neoptera</taxon>
        <taxon>Endopterygota</taxon>
        <taxon>Diptera</taxon>
        <taxon>Brachycera</taxon>
        <taxon>Muscomorpha</taxon>
        <taxon>Hippoboscoidea</taxon>
        <taxon>Glossinidae</taxon>
        <taxon>Glossina</taxon>
    </lineage>
</organism>